<keyword evidence="13" id="KW-1185">Reference proteome</keyword>
<feature type="transmembrane region" description="Helical" evidence="9">
    <location>
        <begin position="237"/>
        <end position="257"/>
    </location>
</feature>
<sequence>MRIESDGSSAKKVKVASLCFMGLSHIIYLKQYVKGALFAALEVLFLAFLPVTCRKIFGLITLGEPQPDIPVKLRNNSMFMLIDGILILSIVALFIAAYVISVRSAKKSYEEYCRTKRFVSQKSSLAEVGNKAFPITGLAPCVVMLLVFVVVPLLFSVAVAFTNYSAPNNIPPKNTVDWVGFQNFKALLFGGTNWSAGFARVAIWTFVWAVASTFTCYFGGLLVAVHLNESGIKLAPVFRFIFILPYAVPAVITMILWRHMLNGTFGIVNRTLVALGILESGNAIPWLGDATLAKIMCIVINLWAGFGYFMMLSMGTMTAISKDLYEAAKIDGANGSQILRHITMPLVLYQTMPLIIMSFTHNINNFGIIFFLTGGSPTVADSTTTMAGGTDILVTWIYKLTITMLRYNYASVIAVLIFVVLAPFAIYQFRNTKAYKEGEV</sequence>
<dbReference type="SUPFAM" id="SSF160964">
    <property type="entry name" value="MalF N-terminal region-like"/>
    <property type="match status" value="1"/>
</dbReference>
<organism evidence="12 13">
    <name type="scientific">Treponema succinifaciens (strain ATCC 33096 / DSM 2489 / 6091)</name>
    <dbReference type="NCBI Taxonomy" id="869209"/>
    <lineage>
        <taxon>Bacteria</taxon>
        <taxon>Pseudomonadati</taxon>
        <taxon>Spirochaetota</taxon>
        <taxon>Spirochaetia</taxon>
        <taxon>Spirochaetales</taxon>
        <taxon>Treponemataceae</taxon>
        <taxon>Treponema</taxon>
    </lineage>
</organism>
<evidence type="ECO:0000313" key="13">
    <source>
        <dbReference type="Proteomes" id="UP000006852"/>
    </source>
</evidence>
<keyword evidence="5 10" id="KW-0762">Sugar transport</keyword>
<feature type="transmembrane region" description="Helical" evidence="9">
    <location>
        <begin position="77"/>
        <end position="100"/>
    </location>
</feature>
<feature type="transmembrane region" description="Helical" evidence="9">
    <location>
        <begin position="201"/>
        <end position="225"/>
    </location>
</feature>
<feature type="domain" description="ABC transmembrane type-1" evidence="11">
    <location>
        <begin position="202"/>
        <end position="428"/>
    </location>
</feature>
<evidence type="ECO:0000256" key="5">
    <source>
        <dbReference type="ARBA" id="ARBA00022597"/>
    </source>
</evidence>
<dbReference type="Gene3D" id="1.20.58.370">
    <property type="entry name" value="MalF N-terminal region-like"/>
    <property type="match status" value="1"/>
</dbReference>
<reference evidence="12 13" key="1">
    <citation type="journal article" date="2011" name="Stand. Genomic Sci.">
        <title>Complete genome sequence of Treponema succinifaciens type strain (6091).</title>
        <authorList>
            <person name="Han C."/>
            <person name="Gronow S."/>
            <person name="Teshima H."/>
            <person name="Lapidus A."/>
            <person name="Nolan M."/>
            <person name="Lucas S."/>
            <person name="Hammon N."/>
            <person name="Deshpande S."/>
            <person name="Cheng J.F."/>
            <person name="Zeytun A."/>
            <person name="Tapia R."/>
            <person name="Goodwin L."/>
            <person name="Pitluck S."/>
            <person name="Liolios K."/>
            <person name="Pagani I."/>
            <person name="Ivanova N."/>
            <person name="Mavromatis K."/>
            <person name="Mikhailova N."/>
            <person name="Huntemann M."/>
            <person name="Pati A."/>
            <person name="Chen A."/>
            <person name="Palaniappan K."/>
            <person name="Land M."/>
            <person name="Hauser L."/>
            <person name="Brambilla E.M."/>
            <person name="Rohde M."/>
            <person name="Goker M."/>
            <person name="Woyke T."/>
            <person name="Bristow J."/>
            <person name="Eisen J.A."/>
            <person name="Markowitz V."/>
            <person name="Hugenholtz P."/>
            <person name="Kyrpides N.C."/>
            <person name="Klenk H.P."/>
            <person name="Detter J.C."/>
        </authorList>
    </citation>
    <scope>NUCLEOTIDE SEQUENCE [LARGE SCALE GENOMIC DNA]</scope>
    <source>
        <strain evidence="13">ATCC 33096 / DSM 2489 / 6091</strain>
    </source>
</reference>
<dbReference type="HOGENOM" id="CLU_016047_0_3_12"/>
<gene>
    <name evidence="12" type="ordered locus">Tresu_2196</name>
</gene>
<feature type="transmembrane region" description="Helical" evidence="9">
    <location>
        <begin position="407"/>
        <end position="427"/>
    </location>
</feature>
<dbReference type="eggNOG" id="COG1175">
    <property type="taxonomic scope" value="Bacteria"/>
</dbReference>
<dbReference type="Pfam" id="PF00528">
    <property type="entry name" value="BPD_transp_1"/>
    <property type="match status" value="1"/>
</dbReference>
<evidence type="ECO:0000256" key="4">
    <source>
        <dbReference type="ARBA" id="ARBA00022475"/>
    </source>
</evidence>
<feature type="transmembrane region" description="Helical" evidence="9">
    <location>
        <begin position="36"/>
        <end position="57"/>
    </location>
</feature>
<evidence type="ECO:0000259" key="11">
    <source>
        <dbReference type="PROSITE" id="PS50928"/>
    </source>
</evidence>
<comment type="subcellular location">
    <subcellularLocation>
        <location evidence="1 9">Cell membrane</location>
        <topology evidence="1 9">Multi-pass membrane protein</topology>
    </subcellularLocation>
</comment>
<dbReference type="PANTHER" id="PTHR47314">
    <property type="entry name" value="MALTOSE/MALTODEXTRIN TRANSPORT SYSTEM PERMEASE PROTEIN MALF"/>
    <property type="match status" value="1"/>
</dbReference>
<keyword evidence="4 10" id="KW-1003">Cell membrane</keyword>
<protein>
    <recommendedName>
        <fullName evidence="10">Maltose/maltodextrin transport system permease protein</fullName>
    </recommendedName>
</protein>
<comment type="similarity">
    <text evidence="2 10">Belongs to the binding-protein-dependent transport system permease family. MalFG subfamily.</text>
</comment>
<evidence type="ECO:0000256" key="8">
    <source>
        <dbReference type="ARBA" id="ARBA00023136"/>
    </source>
</evidence>
<evidence type="ECO:0000256" key="3">
    <source>
        <dbReference type="ARBA" id="ARBA00022448"/>
    </source>
</evidence>
<dbReference type="KEGG" id="tsu:Tresu_2196"/>
<evidence type="ECO:0000256" key="10">
    <source>
        <dbReference type="RuleBase" id="RU367050"/>
    </source>
</evidence>
<dbReference type="EMBL" id="CP002631">
    <property type="protein sequence ID" value="AEB15065.1"/>
    <property type="molecule type" value="Genomic_DNA"/>
</dbReference>
<dbReference type="PANTHER" id="PTHR47314:SF1">
    <property type="entry name" value="MALTOSE_MALTODEXTRIN TRANSPORT SYSTEM PERMEASE PROTEIN MALF"/>
    <property type="match status" value="1"/>
</dbReference>
<evidence type="ECO:0000313" key="12">
    <source>
        <dbReference type="EMBL" id="AEB15065.1"/>
    </source>
</evidence>
<dbReference type="InterPro" id="IPR035277">
    <property type="entry name" value="MalF_N"/>
</dbReference>
<dbReference type="STRING" id="869209.Tresu_2196"/>
<dbReference type="CDD" id="cd06261">
    <property type="entry name" value="TM_PBP2"/>
    <property type="match status" value="1"/>
</dbReference>
<proteinExistence type="inferred from homology"/>
<feature type="transmembrane region" description="Helical" evidence="9">
    <location>
        <begin position="292"/>
        <end position="312"/>
    </location>
</feature>
<keyword evidence="7 9" id="KW-1133">Transmembrane helix</keyword>
<dbReference type="SUPFAM" id="SSF161098">
    <property type="entry name" value="MetI-like"/>
    <property type="match status" value="1"/>
</dbReference>
<dbReference type="GO" id="GO:1990060">
    <property type="term" value="C:maltose transport complex"/>
    <property type="evidence" value="ECO:0007669"/>
    <property type="project" value="TreeGrafter"/>
</dbReference>
<evidence type="ECO:0000256" key="7">
    <source>
        <dbReference type="ARBA" id="ARBA00022989"/>
    </source>
</evidence>
<dbReference type="GO" id="GO:0042956">
    <property type="term" value="P:maltodextrin transmembrane transport"/>
    <property type="evidence" value="ECO:0007669"/>
    <property type="project" value="TreeGrafter"/>
</dbReference>
<dbReference type="AlphaFoldDB" id="F2NWE4"/>
<dbReference type="Gene3D" id="1.10.3720.10">
    <property type="entry name" value="MetI-like"/>
    <property type="match status" value="1"/>
</dbReference>
<comment type="function">
    <text evidence="10">Part of the ABC transporter complex MalEFGK involved in maltose/maltodextrin import. Probably responsible for the translocation of the substrate across the membrane.</text>
</comment>
<reference evidence="13" key="2">
    <citation type="submission" date="2011-04" db="EMBL/GenBank/DDBJ databases">
        <title>The complete genome of chromosome of Treponema succinifaciens DSM 2489.</title>
        <authorList>
            <person name="Lucas S."/>
            <person name="Copeland A."/>
            <person name="Lapidus A."/>
            <person name="Bruce D."/>
            <person name="Goodwin L."/>
            <person name="Pitluck S."/>
            <person name="Peters L."/>
            <person name="Kyrpides N."/>
            <person name="Mavromatis K."/>
            <person name="Ivanova N."/>
            <person name="Ovchinnikova G."/>
            <person name="Teshima H."/>
            <person name="Detter J.C."/>
            <person name="Tapia R."/>
            <person name="Han C."/>
            <person name="Land M."/>
            <person name="Hauser L."/>
            <person name="Markowitz V."/>
            <person name="Cheng J.-F."/>
            <person name="Hugenholtz P."/>
            <person name="Woyke T."/>
            <person name="Wu D."/>
            <person name="Gronow S."/>
            <person name="Wellnitz S."/>
            <person name="Brambilla E."/>
            <person name="Klenk H.-P."/>
            <person name="Eisen J.A."/>
        </authorList>
    </citation>
    <scope>NUCLEOTIDE SEQUENCE [LARGE SCALE GENOMIC DNA]</scope>
    <source>
        <strain evidence="13">ATCC 33096 / DSM 2489 / 6091</strain>
    </source>
</reference>
<evidence type="ECO:0000256" key="1">
    <source>
        <dbReference type="ARBA" id="ARBA00004651"/>
    </source>
</evidence>
<keyword evidence="8 9" id="KW-0472">Membrane</keyword>
<dbReference type="InterPro" id="IPR035906">
    <property type="entry name" value="MetI-like_sf"/>
</dbReference>
<dbReference type="Proteomes" id="UP000006852">
    <property type="component" value="Chromosome"/>
</dbReference>
<dbReference type="GeneID" id="302999316"/>
<evidence type="ECO:0000256" key="2">
    <source>
        <dbReference type="ARBA" id="ARBA00009047"/>
    </source>
</evidence>
<accession>F2NWE4</accession>
<dbReference type="GO" id="GO:0015423">
    <property type="term" value="F:ABC-type maltose transporter activity"/>
    <property type="evidence" value="ECO:0007669"/>
    <property type="project" value="TreeGrafter"/>
</dbReference>
<keyword evidence="3 9" id="KW-0813">Transport</keyword>
<dbReference type="InterPro" id="IPR000515">
    <property type="entry name" value="MetI-like"/>
</dbReference>
<dbReference type="PROSITE" id="PS50928">
    <property type="entry name" value="ABC_TM1"/>
    <property type="match status" value="1"/>
</dbReference>
<dbReference type="RefSeq" id="WP_013702317.1">
    <property type="nucleotide sequence ID" value="NC_015385.1"/>
</dbReference>
<evidence type="ECO:0000256" key="9">
    <source>
        <dbReference type="RuleBase" id="RU363032"/>
    </source>
</evidence>
<evidence type="ECO:0000256" key="6">
    <source>
        <dbReference type="ARBA" id="ARBA00022692"/>
    </source>
</evidence>
<feature type="transmembrane region" description="Helical" evidence="9">
    <location>
        <begin position="138"/>
        <end position="161"/>
    </location>
</feature>
<feature type="transmembrane region" description="Helical" evidence="9">
    <location>
        <begin position="346"/>
        <end position="372"/>
    </location>
</feature>
<dbReference type="OrthoDB" id="368671at2"/>
<name>F2NWE4_TRES6</name>
<keyword evidence="6 9" id="KW-0812">Transmembrane</keyword>